<protein>
    <submittedName>
        <fullName evidence="2">Uncharacterized protein</fullName>
    </submittedName>
</protein>
<feature type="compositionally biased region" description="Basic and acidic residues" evidence="1">
    <location>
        <begin position="46"/>
        <end position="57"/>
    </location>
</feature>
<organism evidence="2 3">
    <name type="scientific">Rhynchophorus ferrugineus</name>
    <name type="common">Red palm weevil</name>
    <name type="synonym">Curculio ferrugineus</name>
    <dbReference type="NCBI Taxonomy" id="354439"/>
    <lineage>
        <taxon>Eukaryota</taxon>
        <taxon>Metazoa</taxon>
        <taxon>Ecdysozoa</taxon>
        <taxon>Arthropoda</taxon>
        <taxon>Hexapoda</taxon>
        <taxon>Insecta</taxon>
        <taxon>Pterygota</taxon>
        <taxon>Neoptera</taxon>
        <taxon>Endopterygota</taxon>
        <taxon>Coleoptera</taxon>
        <taxon>Polyphaga</taxon>
        <taxon>Cucujiformia</taxon>
        <taxon>Curculionidae</taxon>
        <taxon>Dryophthorinae</taxon>
        <taxon>Rhynchophorus</taxon>
    </lineage>
</organism>
<feature type="compositionally biased region" description="Polar residues" evidence="1">
    <location>
        <begin position="34"/>
        <end position="45"/>
    </location>
</feature>
<comment type="caution">
    <text evidence="2">The sequence shown here is derived from an EMBL/GenBank/DDBJ whole genome shotgun (WGS) entry which is preliminary data.</text>
</comment>
<accession>A0A834I7L5</accession>
<name>A0A834I7L5_RHYFE</name>
<reference evidence="2" key="1">
    <citation type="submission" date="2020-08" db="EMBL/GenBank/DDBJ databases">
        <title>Genome sequencing and assembly of the red palm weevil Rhynchophorus ferrugineus.</title>
        <authorList>
            <person name="Dias G.B."/>
            <person name="Bergman C.M."/>
            <person name="Manee M."/>
        </authorList>
    </citation>
    <scope>NUCLEOTIDE SEQUENCE</scope>
    <source>
        <strain evidence="2">AA-2017</strain>
        <tissue evidence="2">Whole larva</tissue>
    </source>
</reference>
<evidence type="ECO:0000313" key="3">
    <source>
        <dbReference type="Proteomes" id="UP000625711"/>
    </source>
</evidence>
<proteinExistence type="predicted"/>
<dbReference type="EMBL" id="JAACXV010013650">
    <property type="protein sequence ID" value="KAF7272935.1"/>
    <property type="molecule type" value="Genomic_DNA"/>
</dbReference>
<gene>
    <name evidence="2" type="ORF">GWI33_014325</name>
</gene>
<feature type="region of interest" description="Disordered" evidence="1">
    <location>
        <begin position="18"/>
        <end position="67"/>
    </location>
</feature>
<dbReference type="Proteomes" id="UP000625711">
    <property type="component" value="Unassembled WGS sequence"/>
</dbReference>
<evidence type="ECO:0000256" key="1">
    <source>
        <dbReference type="SAM" id="MobiDB-lite"/>
    </source>
</evidence>
<keyword evidence="3" id="KW-1185">Reference proteome</keyword>
<evidence type="ECO:0000313" key="2">
    <source>
        <dbReference type="EMBL" id="KAF7272935.1"/>
    </source>
</evidence>
<dbReference type="AlphaFoldDB" id="A0A834I7L5"/>
<sequence length="67" mass="7092">MDQSVRLWSTGCLEARFGGLSPLTGPHNHPATGGHSSSGPAGQDTNADRSEAVEKFSRRSLGQPWLS</sequence>